<evidence type="ECO:0000256" key="3">
    <source>
        <dbReference type="ARBA" id="ARBA00022989"/>
    </source>
</evidence>
<gene>
    <name evidence="7" type="ORF">EZ315_04755</name>
</gene>
<evidence type="ECO:0000256" key="5">
    <source>
        <dbReference type="SAM" id="Phobius"/>
    </source>
</evidence>
<feature type="transmembrane region" description="Helical" evidence="5">
    <location>
        <begin position="30"/>
        <end position="49"/>
    </location>
</feature>
<dbReference type="Proteomes" id="UP000297635">
    <property type="component" value="Unassembled WGS sequence"/>
</dbReference>
<dbReference type="GO" id="GO:0000271">
    <property type="term" value="P:polysaccharide biosynthetic process"/>
    <property type="evidence" value="ECO:0007669"/>
    <property type="project" value="InterPro"/>
</dbReference>
<evidence type="ECO:0000313" key="7">
    <source>
        <dbReference type="EMBL" id="TGG40042.1"/>
    </source>
</evidence>
<keyword evidence="4 5" id="KW-0472">Membrane</keyword>
<dbReference type="GeneID" id="82149094"/>
<evidence type="ECO:0000256" key="1">
    <source>
        <dbReference type="ARBA" id="ARBA00004141"/>
    </source>
</evidence>
<organism evidence="7 8">
    <name type="scientific">Duncaniella freteri</name>
    <dbReference type="NCBI Taxonomy" id="2530391"/>
    <lineage>
        <taxon>Bacteria</taxon>
        <taxon>Pseudomonadati</taxon>
        <taxon>Bacteroidota</taxon>
        <taxon>Bacteroidia</taxon>
        <taxon>Bacteroidales</taxon>
        <taxon>Muribaculaceae</taxon>
        <taxon>Duncaniella</taxon>
    </lineage>
</organism>
<evidence type="ECO:0000256" key="2">
    <source>
        <dbReference type="ARBA" id="ARBA00022692"/>
    </source>
</evidence>
<evidence type="ECO:0000313" key="8">
    <source>
        <dbReference type="Proteomes" id="UP000297635"/>
    </source>
</evidence>
<reference evidence="7 8" key="1">
    <citation type="submission" date="2019-02" db="EMBL/GenBank/DDBJ databases">
        <title>Isolation and identification of novel species under the genus Muribaculum.</title>
        <authorList>
            <person name="Miyake S."/>
            <person name="Ding Y."/>
            <person name="Low A."/>
            <person name="Soh M."/>
            <person name="Seedorf H."/>
        </authorList>
    </citation>
    <scope>NUCLEOTIDE SEQUENCE [LARGE SCALE GENOMIC DNA]</scope>
    <source>
        <strain evidence="7 8">TLL-A3</strain>
    </source>
</reference>
<keyword evidence="2 5" id="KW-0812">Transmembrane</keyword>
<feature type="transmembrane region" description="Helical" evidence="5">
    <location>
        <begin position="84"/>
        <end position="106"/>
    </location>
</feature>
<dbReference type="AlphaFoldDB" id="A0A4Z0V9Q3"/>
<dbReference type="RefSeq" id="WP_135471059.1">
    <property type="nucleotide sequence ID" value="NZ_CASCNC010000002.1"/>
</dbReference>
<name>A0A4Z0V9Q3_9BACT</name>
<comment type="subcellular location">
    <subcellularLocation>
        <location evidence="1">Membrane</location>
        <topology evidence="1">Multi-pass membrane protein</topology>
    </subcellularLocation>
</comment>
<proteinExistence type="predicted"/>
<dbReference type="InterPro" id="IPR007267">
    <property type="entry name" value="GtrA_DPMS_TM"/>
</dbReference>
<keyword evidence="3 5" id="KW-1133">Transmembrane helix</keyword>
<protein>
    <recommendedName>
        <fullName evidence="6">GtrA/DPMS transmembrane domain-containing protein</fullName>
    </recommendedName>
</protein>
<dbReference type="Pfam" id="PF04138">
    <property type="entry name" value="GtrA_DPMS_TM"/>
    <property type="match status" value="1"/>
</dbReference>
<accession>A0A4Z0V9Q3</accession>
<feature type="transmembrane region" description="Helical" evidence="5">
    <location>
        <begin position="55"/>
        <end position="72"/>
    </location>
</feature>
<comment type="caution">
    <text evidence="7">The sequence shown here is derived from an EMBL/GenBank/DDBJ whole genome shotgun (WGS) entry which is preliminary data.</text>
</comment>
<evidence type="ECO:0000256" key="4">
    <source>
        <dbReference type="ARBA" id="ARBA00023136"/>
    </source>
</evidence>
<dbReference type="EMBL" id="SJSA01000001">
    <property type="protein sequence ID" value="TGG40042.1"/>
    <property type="molecule type" value="Genomic_DNA"/>
</dbReference>
<feature type="domain" description="GtrA/DPMS transmembrane" evidence="6">
    <location>
        <begin position="30"/>
        <end position="151"/>
    </location>
</feature>
<sequence>MANISKIKHRFLNGGDIVTTFLRSSISSQIASWIDMGVGFVFFAFVHLAPWISTAIGAMCGGIVNCCINYRFTFHASDIPVKAVAVKYAMVWFGSLMLNVYGTQVAYDLLDQFTFLQDLGFKPNGYYAAARLSVSLIVSIFWNFLMQKNFVYRHTGFDPHAIRFVNLFLHPAKSPKSISKEK</sequence>
<feature type="transmembrane region" description="Helical" evidence="5">
    <location>
        <begin position="126"/>
        <end position="145"/>
    </location>
</feature>
<dbReference type="GO" id="GO:0016020">
    <property type="term" value="C:membrane"/>
    <property type="evidence" value="ECO:0007669"/>
    <property type="project" value="UniProtKB-SubCell"/>
</dbReference>
<evidence type="ECO:0000259" key="6">
    <source>
        <dbReference type="Pfam" id="PF04138"/>
    </source>
</evidence>
<keyword evidence="8" id="KW-1185">Reference proteome</keyword>